<gene>
    <name evidence="2" type="ORF">NP095_09295</name>
</gene>
<keyword evidence="1" id="KW-0812">Transmembrane</keyword>
<proteinExistence type="predicted"/>
<feature type="transmembrane region" description="Helical" evidence="1">
    <location>
        <begin position="367"/>
        <end position="391"/>
    </location>
</feature>
<feature type="transmembrane region" description="Helical" evidence="1">
    <location>
        <begin position="121"/>
        <end position="139"/>
    </location>
</feature>
<feature type="transmembrane region" description="Helical" evidence="1">
    <location>
        <begin position="262"/>
        <end position="280"/>
    </location>
</feature>
<evidence type="ECO:0000313" key="2">
    <source>
        <dbReference type="EMBL" id="UUI67404.1"/>
    </source>
</evidence>
<accession>A0ABY5KC92</accession>
<feature type="transmembrane region" description="Helical" evidence="1">
    <location>
        <begin position="292"/>
        <end position="310"/>
    </location>
</feature>
<feature type="transmembrane region" description="Helical" evidence="1">
    <location>
        <begin position="193"/>
        <end position="210"/>
    </location>
</feature>
<dbReference type="EMBL" id="CP101990">
    <property type="protein sequence ID" value="UUI67404.1"/>
    <property type="molecule type" value="Genomic_DNA"/>
</dbReference>
<dbReference type="Proteomes" id="UP001315860">
    <property type="component" value="Chromosome"/>
</dbReference>
<feature type="transmembrane region" description="Helical" evidence="1">
    <location>
        <begin position="151"/>
        <end position="181"/>
    </location>
</feature>
<protein>
    <recommendedName>
        <fullName evidence="4">YfhO family protein</fullName>
    </recommendedName>
</protein>
<dbReference type="RefSeq" id="WP_256765995.1">
    <property type="nucleotide sequence ID" value="NZ_CP101990.1"/>
</dbReference>
<evidence type="ECO:0000313" key="3">
    <source>
        <dbReference type="Proteomes" id="UP001315860"/>
    </source>
</evidence>
<reference evidence="2 3" key="1">
    <citation type="submission" date="2022-07" db="EMBL/GenBank/DDBJ databases">
        <title>Novel species in genus Aeromicrobium.</title>
        <authorList>
            <person name="Ye L."/>
        </authorList>
    </citation>
    <scope>NUCLEOTIDE SEQUENCE [LARGE SCALE GENOMIC DNA]</scope>
    <source>
        <strain evidence="3">zg-Y50</strain>
    </source>
</reference>
<name>A0ABY5KC92_9ACTN</name>
<keyword evidence="3" id="KW-1185">Reference proteome</keyword>
<keyword evidence="1" id="KW-1133">Transmembrane helix</keyword>
<feature type="transmembrane region" description="Helical" evidence="1">
    <location>
        <begin position="337"/>
        <end position="355"/>
    </location>
</feature>
<feature type="transmembrane region" description="Helical" evidence="1">
    <location>
        <begin position="7"/>
        <end position="28"/>
    </location>
</feature>
<feature type="transmembrane region" description="Helical" evidence="1">
    <location>
        <begin position="546"/>
        <end position="567"/>
    </location>
</feature>
<evidence type="ECO:0008006" key="4">
    <source>
        <dbReference type="Google" id="ProtNLM"/>
    </source>
</evidence>
<keyword evidence="1" id="KW-0472">Membrane</keyword>
<evidence type="ECO:0000256" key="1">
    <source>
        <dbReference type="SAM" id="Phobius"/>
    </source>
</evidence>
<feature type="transmembrane region" description="Helical" evidence="1">
    <location>
        <begin position="81"/>
        <end position="100"/>
    </location>
</feature>
<organism evidence="2 3">
    <name type="scientific">Aeromicrobium duanguangcaii</name>
    <dbReference type="NCBI Taxonomy" id="2968086"/>
    <lineage>
        <taxon>Bacteria</taxon>
        <taxon>Bacillati</taxon>
        <taxon>Actinomycetota</taxon>
        <taxon>Actinomycetes</taxon>
        <taxon>Propionibacteriales</taxon>
        <taxon>Nocardioidaceae</taxon>
        <taxon>Aeromicrobium</taxon>
    </lineage>
</organism>
<sequence>MKRFTTSTAVGGLVGLVAGIVILGPALLPGLTLNYDLVFVPDLGFGERTLGIDGAVPRAVPNDLVVAALSTVLPGWLVQKILLLTVFVAAGAGAGALLPGRRAAVAGALVACWNPWVAERLAIGHWGYLLGYAALFWVIRTAGRARRGEGGAGALGIVMALAGLSGSTGAVLAVVTATAVLLAGSRWPRAWRAWGWAMVVSVLVAASWWFPYLRSEASSAADSAGVDAFAARADTPWGMIGSVLTGGGIWNQASWFAERQNLVLSGVALLGVLVACVAAWSDARVRSRPEYLGAAVAGVLGLVAAILAGLPGGRELVSFLVLQVPGGGLVRDGQKFAALWMVAVSLAVGLSVARLGAAAARRHVGRALTGAIAVACGLVAVVTLPGIALGANGRWGSVDLPVDFTFVAERLEDAEPGAVAVLPWTQYRRYDWNDDRVVLDPWQRLLSRDVRVNDALPLKDTWVAGEDPRAAEVTRALGAPDGDVLAALRAAGVRHVLLQTDQPGPTLNQLQLAGADLRVRTENLEWWDLGDEGLAEVPGATAADHAGLVLGGMGLVLAVAGAVVGLVRRRRAQPTHR</sequence>